<reference evidence="3" key="1">
    <citation type="submission" date="2021-01" db="EMBL/GenBank/DDBJ databases">
        <authorList>
            <person name="Corre E."/>
            <person name="Pelletier E."/>
            <person name="Niang G."/>
            <person name="Scheremetjew M."/>
            <person name="Finn R."/>
            <person name="Kale V."/>
            <person name="Holt S."/>
            <person name="Cochrane G."/>
            <person name="Meng A."/>
            <person name="Brown T."/>
            <person name="Cohen L."/>
        </authorList>
    </citation>
    <scope>NUCLEOTIDE SEQUENCE</scope>
    <source>
        <strain evidence="3">SoJaBio B1-5/56/2</strain>
    </source>
</reference>
<gene>
    <name evidence="3" type="ORF">NAES01612_LOCUS21613</name>
</gene>
<keyword evidence="2" id="KW-0732">Signal</keyword>
<feature type="transmembrane region" description="Helical" evidence="1">
    <location>
        <begin position="558"/>
        <end position="578"/>
    </location>
</feature>
<organism evidence="3">
    <name type="scientific">Paramoeba aestuarina</name>
    <dbReference type="NCBI Taxonomy" id="180227"/>
    <lineage>
        <taxon>Eukaryota</taxon>
        <taxon>Amoebozoa</taxon>
        <taxon>Discosea</taxon>
        <taxon>Flabellinia</taxon>
        <taxon>Dactylopodida</taxon>
        <taxon>Paramoebidae</taxon>
        <taxon>Paramoeba</taxon>
    </lineage>
</organism>
<sequence>MRALPFFLLVALFVGFLSAIPSYVLRGHFDGRSGNVIISPNYHRRSSGLLFLDHARHTREGIVNDINVANLIAHIFQTTPPTNERQPLTIDRSSFPVLSLFSAPPANVFVVIEAVSPEDLAAFPSLSLIKTRKKIEIRSTYQSHDSLPDMETLITGVPPAQHGIVGRSWLSSQGTETSAFIDRGSGSKADSLFDVLALTSPESLILSMSSDEQAASSIGVRVPSRANTPHVLSYYWNSNRQNFGTVKYRLNHPIKSSRADILESLLFQTQEQGGEKYGFFVYKGITLDMDQKNMQVFVTTPRSTRVAFDLNAEEDFRVFVELFFVSKAAQLLQGDLDYAPQVADDHPDSFSFSFSAIRYIRQKYGLASPQFSTALLLVDAAMTSFMDTIQTLYHHRAASQIIFFPPPENKLKLNNNYHNNKKDDDIVEQIEEVVSQSVGSIKSFLPEIYMGHELSSSGEEANLVTQLNSFLNDLGFTAYWFGRQDLKAQELVLSGGDEKKTPVFKSASVAGQPVYKRKKRNNDVTDFNWNVYKWFGFKFNWSGIVYTQKQVELYQIEFWASFFLLIITIGSCCSMCLLNPEKNNEVLYRQTALGRETDTIPGGDYDFKTM</sequence>
<dbReference type="InterPro" id="IPR002591">
    <property type="entry name" value="Phosphodiest/P_Trfase"/>
</dbReference>
<dbReference type="InterPro" id="IPR017850">
    <property type="entry name" value="Alkaline_phosphatase_core_sf"/>
</dbReference>
<keyword evidence="1" id="KW-0472">Membrane</keyword>
<feature type="chain" id="PRO_5031175504" evidence="2">
    <location>
        <begin position="20"/>
        <end position="610"/>
    </location>
</feature>
<dbReference type="InterPro" id="IPR012493">
    <property type="entry name" value="Renin_rcpt"/>
</dbReference>
<dbReference type="PANTHER" id="PTHR13351:SF1">
    <property type="entry name" value="RENIN RECEPTOR"/>
    <property type="match status" value="1"/>
</dbReference>
<keyword evidence="1" id="KW-0812">Transmembrane</keyword>
<keyword evidence="1" id="KW-1133">Transmembrane helix</keyword>
<accession>A0A7S4PBA0</accession>
<dbReference type="AlphaFoldDB" id="A0A7S4PBA0"/>
<dbReference type="PANTHER" id="PTHR13351">
    <property type="entry name" value="RENIN RECEPTOR"/>
    <property type="match status" value="1"/>
</dbReference>
<evidence type="ECO:0000256" key="2">
    <source>
        <dbReference type="SAM" id="SignalP"/>
    </source>
</evidence>
<name>A0A7S4PBA0_9EUKA</name>
<dbReference type="SUPFAM" id="SSF53649">
    <property type="entry name" value="Alkaline phosphatase-like"/>
    <property type="match status" value="1"/>
</dbReference>
<dbReference type="EMBL" id="HBKR01032953">
    <property type="protein sequence ID" value="CAE2329701.1"/>
    <property type="molecule type" value="Transcribed_RNA"/>
</dbReference>
<evidence type="ECO:0000256" key="1">
    <source>
        <dbReference type="SAM" id="Phobius"/>
    </source>
</evidence>
<evidence type="ECO:0000313" key="3">
    <source>
        <dbReference type="EMBL" id="CAE2329701.1"/>
    </source>
</evidence>
<feature type="signal peptide" evidence="2">
    <location>
        <begin position="1"/>
        <end position="19"/>
    </location>
</feature>
<proteinExistence type="predicted"/>
<dbReference type="Pfam" id="PF01663">
    <property type="entry name" value="Phosphodiest"/>
    <property type="match status" value="1"/>
</dbReference>
<protein>
    <submittedName>
        <fullName evidence="3">Uncharacterized protein</fullName>
    </submittedName>
</protein>
<dbReference type="GO" id="GO:0009897">
    <property type="term" value="C:external side of plasma membrane"/>
    <property type="evidence" value="ECO:0007669"/>
    <property type="project" value="TreeGrafter"/>
</dbReference>
<dbReference type="Gene3D" id="3.40.720.10">
    <property type="entry name" value="Alkaline Phosphatase, subunit A"/>
    <property type="match status" value="1"/>
</dbReference>
<dbReference type="GO" id="GO:0038023">
    <property type="term" value="F:signaling receptor activity"/>
    <property type="evidence" value="ECO:0007669"/>
    <property type="project" value="InterPro"/>
</dbReference>